<evidence type="ECO:0000313" key="2">
    <source>
        <dbReference type="Proteomes" id="UP000038045"/>
    </source>
</evidence>
<feature type="transmembrane region" description="Helical" evidence="1">
    <location>
        <begin position="176"/>
        <end position="201"/>
    </location>
</feature>
<keyword evidence="1" id="KW-1133">Transmembrane helix</keyword>
<feature type="transmembrane region" description="Helical" evidence="1">
    <location>
        <begin position="79"/>
        <end position="100"/>
    </location>
</feature>
<dbReference type="AlphaFoldDB" id="A0A0N4ZZG6"/>
<organism evidence="2 3">
    <name type="scientific">Parastrongyloides trichosuri</name>
    <name type="common">Possum-specific nematode worm</name>
    <dbReference type="NCBI Taxonomy" id="131310"/>
    <lineage>
        <taxon>Eukaryota</taxon>
        <taxon>Metazoa</taxon>
        <taxon>Ecdysozoa</taxon>
        <taxon>Nematoda</taxon>
        <taxon>Chromadorea</taxon>
        <taxon>Rhabditida</taxon>
        <taxon>Tylenchina</taxon>
        <taxon>Panagrolaimomorpha</taxon>
        <taxon>Strongyloidoidea</taxon>
        <taxon>Strongyloididae</taxon>
        <taxon>Parastrongyloides</taxon>
    </lineage>
</organism>
<dbReference type="WBParaSite" id="PTRK_0001427500.1">
    <property type="protein sequence ID" value="PTRK_0001427500.1"/>
    <property type="gene ID" value="PTRK_0001427500"/>
</dbReference>
<reference evidence="3" key="1">
    <citation type="submission" date="2017-02" db="UniProtKB">
        <authorList>
            <consortium name="WormBaseParasite"/>
        </authorList>
    </citation>
    <scope>IDENTIFICATION</scope>
</reference>
<protein>
    <submittedName>
        <fullName evidence="3">7TM_GPCR_Srx domain-containing protein</fullName>
    </submittedName>
</protein>
<evidence type="ECO:0000256" key="1">
    <source>
        <dbReference type="SAM" id="Phobius"/>
    </source>
</evidence>
<keyword evidence="1" id="KW-0812">Transmembrane</keyword>
<feature type="transmembrane region" description="Helical" evidence="1">
    <location>
        <begin position="112"/>
        <end position="131"/>
    </location>
</feature>
<sequence length="258" mass="30510">MEAFLNLIMSTFIFLNFKIPNHSEDYESYEKRYNIIYYIQVSINEGSKLLMAFICLISCGYVSSTNLREYIEVWKINYVFIIIVANFCLVNFLVCLFQFTNVIHLTELYSTIDLFLLLSVAIVRITQNLFIDGTEADQIRMIFRPLKIGKTFIEFYVLVSMVYHFITLTYKKHLFVVYVSRCFFYTIVMIFLVVCLTKFAIDYFKYSNNNEAINRISIFYIHNNNNGMGRNSDIYDTDTEEEHSNEVIMLNNVLYSEV</sequence>
<accession>A0A0N4ZZG6</accession>
<name>A0A0N4ZZG6_PARTI</name>
<evidence type="ECO:0000313" key="3">
    <source>
        <dbReference type="WBParaSite" id="PTRK_0001427500.1"/>
    </source>
</evidence>
<keyword evidence="2" id="KW-1185">Reference proteome</keyword>
<keyword evidence="1" id="KW-0472">Membrane</keyword>
<dbReference type="Proteomes" id="UP000038045">
    <property type="component" value="Unplaced"/>
</dbReference>
<proteinExistence type="predicted"/>
<feature type="transmembrane region" description="Helical" evidence="1">
    <location>
        <begin position="152"/>
        <end position="170"/>
    </location>
</feature>